<protein>
    <submittedName>
        <fullName evidence="6">UbiA family prenyltransferase</fullName>
    </submittedName>
</protein>
<feature type="transmembrane region" description="Helical" evidence="5">
    <location>
        <begin position="72"/>
        <end position="90"/>
    </location>
</feature>
<dbReference type="EMBL" id="CP163445">
    <property type="protein sequence ID" value="XDQ77378.1"/>
    <property type="molecule type" value="Genomic_DNA"/>
</dbReference>
<gene>
    <name evidence="6" type="ORF">AB2U05_02200</name>
</gene>
<evidence type="ECO:0000256" key="1">
    <source>
        <dbReference type="ARBA" id="ARBA00004141"/>
    </source>
</evidence>
<evidence type="ECO:0000256" key="2">
    <source>
        <dbReference type="ARBA" id="ARBA00022692"/>
    </source>
</evidence>
<dbReference type="GO" id="GO:0016765">
    <property type="term" value="F:transferase activity, transferring alkyl or aryl (other than methyl) groups"/>
    <property type="evidence" value="ECO:0007669"/>
    <property type="project" value="InterPro"/>
</dbReference>
<feature type="transmembrane region" description="Helical" evidence="5">
    <location>
        <begin position="195"/>
        <end position="212"/>
    </location>
</feature>
<comment type="subcellular location">
    <subcellularLocation>
        <location evidence="1">Membrane</location>
        <topology evidence="1">Multi-pass membrane protein</topology>
    </subcellularLocation>
</comment>
<dbReference type="Pfam" id="PF01040">
    <property type="entry name" value="UbiA"/>
    <property type="match status" value="1"/>
</dbReference>
<dbReference type="GO" id="GO:0016020">
    <property type="term" value="C:membrane"/>
    <property type="evidence" value="ECO:0007669"/>
    <property type="project" value="UniProtKB-SubCell"/>
</dbReference>
<reference evidence="6" key="1">
    <citation type="submission" date="2024-07" db="EMBL/GenBank/DDBJ databases">
        <authorList>
            <person name="Yu S.T."/>
        </authorList>
    </citation>
    <scope>NUCLEOTIDE SEQUENCE</scope>
    <source>
        <strain evidence="6">Y1</strain>
    </source>
</reference>
<keyword evidence="2 5" id="KW-0812">Transmembrane</keyword>
<dbReference type="InterPro" id="IPR000537">
    <property type="entry name" value="UbiA_prenyltransferase"/>
</dbReference>
<evidence type="ECO:0000256" key="3">
    <source>
        <dbReference type="ARBA" id="ARBA00022989"/>
    </source>
</evidence>
<name>A0AB39TF50_9ACTN</name>
<dbReference type="RefSeq" id="WP_369182246.1">
    <property type="nucleotide sequence ID" value="NZ_CP163445.1"/>
</dbReference>
<organism evidence="6">
    <name type="scientific">Streptomyces sp. Y1</name>
    <dbReference type="NCBI Taxonomy" id="3238634"/>
    <lineage>
        <taxon>Bacteria</taxon>
        <taxon>Bacillati</taxon>
        <taxon>Actinomycetota</taxon>
        <taxon>Actinomycetes</taxon>
        <taxon>Kitasatosporales</taxon>
        <taxon>Streptomycetaceae</taxon>
        <taxon>Streptomyces</taxon>
    </lineage>
</organism>
<keyword evidence="4 5" id="KW-0472">Membrane</keyword>
<feature type="transmembrane region" description="Helical" evidence="5">
    <location>
        <begin position="312"/>
        <end position="338"/>
    </location>
</feature>
<sequence length="362" mass="37940">MSPTTISEPAPPVGQAELAALDPEQREAAVRRSPGHLGWAAGLRVLVMLGRPRTCVPGLLGFAWGWARGGGAATWQFFLGLLMSVVYGLLANVYNAYTDLAEDSRNLPSRVWLVLLVGPRRMLAAGHAMVLALLALAPLYGVAYLVPMALALAGALQYSFRPLRLKARPWLGPVGMSLAVFGPYLLGYFGTGVRMPSGAAWAVPAFLILWFVPKGMIKNLPDVEGDRAAGLRTSATVFATREAAARVAMAATLTGYLSLALFVAGGALPPRTLFALPLVVAAFRQCRAMVGAPDAATANAVLKRDMLLSTGYLVAVLLLDAFDVASVCAVALGALLLFGSDLLALDSRQMTAPAAPAAPTDS</sequence>
<dbReference type="InterPro" id="IPR050475">
    <property type="entry name" value="Prenyltransferase_related"/>
</dbReference>
<feature type="transmembrane region" description="Helical" evidence="5">
    <location>
        <begin position="170"/>
        <end position="189"/>
    </location>
</feature>
<dbReference type="AlphaFoldDB" id="A0AB39TF50"/>
<dbReference type="PANTHER" id="PTHR42723:SF1">
    <property type="entry name" value="CHLOROPHYLL SYNTHASE, CHLOROPLASTIC"/>
    <property type="match status" value="1"/>
</dbReference>
<evidence type="ECO:0000313" key="6">
    <source>
        <dbReference type="EMBL" id="XDQ77378.1"/>
    </source>
</evidence>
<evidence type="ECO:0000256" key="4">
    <source>
        <dbReference type="ARBA" id="ARBA00023136"/>
    </source>
</evidence>
<evidence type="ECO:0000256" key="5">
    <source>
        <dbReference type="SAM" id="Phobius"/>
    </source>
</evidence>
<keyword evidence="3 5" id="KW-1133">Transmembrane helix</keyword>
<dbReference type="Gene3D" id="1.20.120.1780">
    <property type="entry name" value="UbiA prenyltransferase"/>
    <property type="match status" value="1"/>
</dbReference>
<accession>A0AB39TF50</accession>
<proteinExistence type="predicted"/>
<dbReference type="PANTHER" id="PTHR42723">
    <property type="entry name" value="CHLOROPHYLL SYNTHASE"/>
    <property type="match status" value="1"/>
</dbReference>
<feature type="transmembrane region" description="Helical" evidence="5">
    <location>
        <begin position="139"/>
        <end position="158"/>
    </location>
</feature>